<proteinExistence type="predicted"/>
<evidence type="ECO:0000256" key="2">
    <source>
        <dbReference type="SAM" id="Coils"/>
    </source>
</evidence>
<dbReference type="EMBL" id="CYZV01000037">
    <property type="protein sequence ID" value="CUO65140.1"/>
    <property type="molecule type" value="Genomic_DNA"/>
</dbReference>
<feature type="domain" description="Phage tail tape measure protein" evidence="3">
    <location>
        <begin position="230"/>
        <end position="428"/>
    </location>
</feature>
<dbReference type="AlphaFoldDB" id="A0A174GWB8"/>
<evidence type="ECO:0000313" key="4">
    <source>
        <dbReference type="EMBL" id="CUO65140.1"/>
    </source>
</evidence>
<reference evidence="4 5" key="1">
    <citation type="submission" date="2015-09" db="EMBL/GenBank/DDBJ databases">
        <authorList>
            <consortium name="Pathogen Informatics"/>
        </authorList>
    </citation>
    <scope>NUCLEOTIDE SEQUENCE [LARGE SCALE GENOMIC DNA]</scope>
    <source>
        <strain evidence="4 5">2789STDY5834855</strain>
    </source>
</reference>
<dbReference type="SUPFAM" id="SSF57997">
    <property type="entry name" value="Tropomyosin"/>
    <property type="match status" value="1"/>
</dbReference>
<dbReference type="NCBIfam" id="TIGR01760">
    <property type="entry name" value="tape_meas_TP901"/>
    <property type="match status" value="1"/>
</dbReference>
<protein>
    <submittedName>
        <fullName evidence="4">TP901 family phage tail tape measure protein</fullName>
    </submittedName>
</protein>
<keyword evidence="1" id="KW-1188">Viral release from host cell</keyword>
<feature type="coiled-coil region" evidence="2">
    <location>
        <begin position="73"/>
        <end position="171"/>
    </location>
</feature>
<dbReference type="Pfam" id="PF10145">
    <property type="entry name" value="PhageMin_Tail"/>
    <property type="match status" value="1"/>
</dbReference>
<dbReference type="PANTHER" id="PTHR37813:SF1">
    <property type="entry name" value="FELS-2 PROPHAGE PROTEIN"/>
    <property type="match status" value="1"/>
</dbReference>
<evidence type="ECO:0000313" key="5">
    <source>
        <dbReference type="Proteomes" id="UP000095558"/>
    </source>
</evidence>
<sequence>MSEDLLVTLGVKDKGARAQITALNKEIKYLDKEFKTVTNSSKTYENGTASLQKQQELLSQKLQAVGAKISAYKIQMQQAAEGIEKKKAELEELNNTEGDNEKAIERVTNQLNKYEQQLRDAERNINLTENELQQLSRSLLEVQGNLQTKHLQDYAHKLEEMSEKMEETAQRFRNFGDGADKVGNKLVALGSPILALSGYATKVSIDFESAMSEVQATSGATGKDLELLTEKAKEMGAKTSKSATDSANALQYMALAGWDTQQMLTGLEPILRMSEVANADLGRTSDLVTDSMSSLGVKVEDLSGYLDIVAKTQSSANTSALDMMDAYIGCGGIFKELNTPLEESATLLGILANRGIKGAESGTSLNSVLINLMGVSGQARDGLEALGVSAYDTDGNFRGVTVTLRDLKKRLSECTEEQRQQFASMIGGKTQIDTLMALLSGLDEEYGDLYNSVSNADGSLLSMAETMKDNTKGNIEKMKSALEGLGIQLGEHLLPHINDLIGYLSKAIEWFGSLDEGTQKSIIKFGLMSIASGTLLKGIGSLSRGIGDTISLFSKVTSKTSTFISKFAEASKETGLFNTALGKVDLIKFVKTLGTTGTKIGGVTGTLAKFTSGLLSLNPVTIGITAAVGALATGVAVYKTNQELANSSCIRAKEDLSLFEKVIATFTGKTFESTKALKEKGLVLDELSDSFSNEFKNAVDEATKGSQDFSIALREINLDGVFSAEESAALNERVNTLVDTTIATINSRKEEQQQGLKELFAVDGTLSENETLILQHFEKVATTSITEVEQLRNDINTIKQKVLEDGRSFDEQEIADIQAKEQRIREIQLQNIATTNEELIFAKNDFKNRVATMDAESASEYLQQQRAYADEQILQKAAIYDTQIELLQGNLDAMDEATRTAAEQEILNLQESKRSEIATWEQYFTDCLGIVTAENSNLEGRIDESNGKILTKQGAKCAEMLSTHSSYYKELEGITTTGLYKLYNENDQTFRDVLVNVDSTTGKIIGTYDTYSGEMGGLNEEIAKDTKKMVKEFENAQRDMQSQIEATTNDFRISGSDIKDSNNEVVGSLESVTKETDGTYKAILNINGQPMEIKSNAKTTKNEINDVATAINNLPKSKTIWVNVNKNSTIVGGGAIPGGRMAMPESTYYQGGAIPNIQNMRAMPAEFSTMELSPSFYSSQNPIMDAVAKTVVKEAPKPTNTNINYKEMAEIIAKTVAQEISNLKIEPVINNMLDGQELISTVSQNLAWQGRRIR</sequence>
<evidence type="ECO:0000259" key="3">
    <source>
        <dbReference type="Pfam" id="PF10145"/>
    </source>
</evidence>
<evidence type="ECO:0000256" key="1">
    <source>
        <dbReference type="ARBA" id="ARBA00022612"/>
    </source>
</evidence>
<gene>
    <name evidence="4" type="ORF">ERS852470_02957</name>
</gene>
<dbReference type="InterPro" id="IPR010090">
    <property type="entry name" value="Phage_tape_meas"/>
</dbReference>
<accession>A0A174GWB8</accession>
<dbReference type="OrthoDB" id="9780715at2"/>
<dbReference type="RefSeq" id="WP_055277642.1">
    <property type="nucleotide sequence ID" value="NZ_CYZV01000037.1"/>
</dbReference>
<dbReference type="Proteomes" id="UP000095558">
    <property type="component" value="Unassembled WGS sequence"/>
</dbReference>
<organism evidence="4 5">
    <name type="scientific">Clostridium disporicum</name>
    <dbReference type="NCBI Taxonomy" id="84024"/>
    <lineage>
        <taxon>Bacteria</taxon>
        <taxon>Bacillati</taxon>
        <taxon>Bacillota</taxon>
        <taxon>Clostridia</taxon>
        <taxon>Eubacteriales</taxon>
        <taxon>Clostridiaceae</taxon>
        <taxon>Clostridium</taxon>
    </lineage>
</organism>
<dbReference type="PANTHER" id="PTHR37813">
    <property type="entry name" value="FELS-2 PROPHAGE PROTEIN"/>
    <property type="match status" value="1"/>
</dbReference>
<keyword evidence="2" id="KW-0175">Coiled coil</keyword>
<name>A0A174GWB8_9CLOT</name>